<dbReference type="GO" id="GO:0003964">
    <property type="term" value="F:RNA-directed DNA polymerase activity"/>
    <property type="evidence" value="ECO:0007669"/>
    <property type="project" value="UniProtKB-KW"/>
</dbReference>
<dbReference type="PANTHER" id="PTHR15503:SF45">
    <property type="entry name" value="RNA-DIRECTED DNA POLYMERASE HOMOLOG"/>
    <property type="match status" value="1"/>
</dbReference>
<dbReference type="InterPro" id="IPR032567">
    <property type="entry name" value="RTL1-rel"/>
</dbReference>
<keyword evidence="1" id="KW-0548">Nucleotidyltransferase</keyword>
<evidence type="ECO:0000313" key="1">
    <source>
        <dbReference type="EMBL" id="GEU61283.1"/>
    </source>
</evidence>
<reference evidence="1" key="1">
    <citation type="journal article" date="2019" name="Sci. Rep.">
        <title>Draft genome of Tanacetum cinerariifolium, the natural source of mosquito coil.</title>
        <authorList>
            <person name="Yamashiro T."/>
            <person name="Shiraishi A."/>
            <person name="Satake H."/>
            <person name="Nakayama K."/>
        </authorList>
    </citation>
    <scope>NUCLEOTIDE SEQUENCE</scope>
</reference>
<comment type="caution">
    <text evidence="1">The sequence shown here is derived from an EMBL/GenBank/DDBJ whole genome shotgun (WGS) entry which is preliminary data.</text>
</comment>
<protein>
    <submittedName>
        <fullName evidence="1">Putative reverse transcriptase domain-containing protein</fullName>
    </submittedName>
</protein>
<dbReference type="EMBL" id="BKCJ010004478">
    <property type="protein sequence ID" value="GEU61283.1"/>
    <property type="molecule type" value="Genomic_DNA"/>
</dbReference>
<name>A0A6L2LHJ2_TANCI</name>
<sequence>MIVEMLHDMDHLIKRKEDEGMKFVWVPLIDDVRTLIMDEAHTSRYLVHPGTDKTYYDLRDMYGGHAEIRESSLIGFEMVQDTTDKVVLINEKLKAAIDRQKSYVGNMRKHLEWKYLADTNLHVPLEEIKVHKNLRFVEEHVEIIDREVKSMKRSSISIVKACWDSKRGHEDFMRANYSHLLIEQVVDGIKSRDEIFLRRGYCDNCALSSVSLLLTPLCCDDTYEVTPRVSALTGCDRLAVIVCHEKIVRIPVEGGLPPQRQVEFRIDLIPEATPVAKSPYRLAPLEMQELSEQL</sequence>
<keyword evidence="1" id="KW-0808">Transferase</keyword>
<accession>A0A6L2LHJ2</accession>
<dbReference type="PANTHER" id="PTHR15503">
    <property type="entry name" value="LDOC1 RELATED"/>
    <property type="match status" value="1"/>
</dbReference>
<keyword evidence="1" id="KW-0695">RNA-directed DNA polymerase</keyword>
<gene>
    <name evidence="1" type="ORF">Tci_033261</name>
</gene>
<dbReference type="AlphaFoldDB" id="A0A6L2LHJ2"/>
<proteinExistence type="predicted"/>
<organism evidence="1">
    <name type="scientific">Tanacetum cinerariifolium</name>
    <name type="common">Dalmatian daisy</name>
    <name type="synonym">Chrysanthemum cinerariifolium</name>
    <dbReference type="NCBI Taxonomy" id="118510"/>
    <lineage>
        <taxon>Eukaryota</taxon>
        <taxon>Viridiplantae</taxon>
        <taxon>Streptophyta</taxon>
        <taxon>Embryophyta</taxon>
        <taxon>Tracheophyta</taxon>
        <taxon>Spermatophyta</taxon>
        <taxon>Magnoliopsida</taxon>
        <taxon>eudicotyledons</taxon>
        <taxon>Gunneridae</taxon>
        <taxon>Pentapetalae</taxon>
        <taxon>asterids</taxon>
        <taxon>campanulids</taxon>
        <taxon>Asterales</taxon>
        <taxon>Asteraceae</taxon>
        <taxon>Asteroideae</taxon>
        <taxon>Anthemideae</taxon>
        <taxon>Anthemidinae</taxon>
        <taxon>Tanacetum</taxon>
    </lineage>
</organism>